<organism evidence="1 2">
    <name type="scientific">Candidatus Eisenbergiella pullistercoris</name>
    <dbReference type="NCBI Taxonomy" id="2838555"/>
    <lineage>
        <taxon>Bacteria</taxon>
        <taxon>Bacillati</taxon>
        <taxon>Bacillota</taxon>
        <taxon>Clostridia</taxon>
        <taxon>Lachnospirales</taxon>
        <taxon>Lachnospiraceae</taxon>
        <taxon>Eisenbergiella</taxon>
    </lineage>
</organism>
<dbReference type="SUPFAM" id="SSF52540">
    <property type="entry name" value="P-loop containing nucleoside triphosphate hydrolases"/>
    <property type="match status" value="1"/>
</dbReference>
<reference evidence="1" key="2">
    <citation type="submission" date="2021-04" db="EMBL/GenBank/DDBJ databases">
        <authorList>
            <person name="Gilroy R."/>
        </authorList>
    </citation>
    <scope>NUCLEOTIDE SEQUENCE</scope>
    <source>
        <strain evidence="1">ChiSxjej3B15-24422</strain>
    </source>
</reference>
<evidence type="ECO:0000313" key="1">
    <source>
        <dbReference type="EMBL" id="HIY59174.1"/>
    </source>
</evidence>
<dbReference type="AlphaFoldDB" id="A0A9D1YLZ1"/>
<evidence type="ECO:0000313" key="2">
    <source>
        <dbReference type="Proteomes" id="UP000824007"/>
    </source>
</evidence>
<name>A0A9D1YLZ1_9FIRM</name>
<comment type="caution">
    <text evidence="1">The sequence shown here is derived from an EMBL/GenBank/DDBJ whole genome shotgun (WGS) entry which is preliminary data.</text>
</comment>
<keyword evidence="1" id="KW-0418">Kinase</keyword>
<dbReference type="Gene3D" id="3.40.50.300">
    <property type="entry name" value="P-loop containing nucleotide triphosphate hydrolases"/>
    <property type="match status" value="1"/>
</dbReference>
<dbReference type="Pfam" id="PF13189">
    <property type="entry name" value="Cytidylate_kin2"/>
    <property type="match status" value="1"/>
</dbReference>
<gene>
    <name evidence="1" type="ORF">H9831_00595</name>
</gene>
<sequence>MRKVTITIGREYGSGGHEVGEKLAERLGFTFLDRIILNEISRKSGISVEDLMNHTETKSSSFRDTLIPYDFESENLNEKLFDMQADFILHKAMEESCVVVGRCADVILAYQDNVVNVFIYANMEDKVRRIKRLYHLGDRQKAVKMIRKTEKIRRNYYQYYTDEIWGDKRNKALMINTSQTGVDGAVELIIAYLKLKGYLDEDAGEKQEENGGQQEL</sequence>
<reference evidence="1" key="1">
    <citation type="journal article" date="2021" name="PeerJ">
        <title>Extensive microbial diversity within the chicken gut microbiome revealed by metagenomics and culture.</title>
        <authorList>
            <person name="Gilroy R."/>
            <person name="Ravi A."/>
            <person name="Getino M."/>
            <person name="Pursley I."/>
            <person name="Horton D.L."/>
            <person name="Alikhan N.F."/>
            <person name="Baker D."/>
            <person name="Gharbi K."/>
            <person name="Hall N."/>
            <person name="Watson M."/>
            <person name="Adriaenssens E.M."/>
            <person name="Foster-Nyarko E."/>
            <person name="Jarju S."/>
            <person name="Secka A."/>
            <person name="Antonio M."/>
            <person name="Oren A."/>
            <person name="Chaudhuri R.R."/>
            <person name="La Ragione R."/>
            <person name="Hildebrand F."/>
            <person name="Pallen M.J."/>
        </authorList>
    </citation>
    <scope>NUCLEOTIDE SEQUENCE</scope>
    <source>
        <strain evidence="1">ChiSxjej3B15-24422</strain>
    </source>
</reference>
<protein>
    <submittedName>
        <fullName evidence="1">Cytidylate kinase-like family protein</fullName>
    </submittedName>
</protein>
<keyword evidence="1" id="KW-0808">Transferase</keyword>
<proteinExistence type="predicted"/>
<accession>A0A9D1YLZ1</accession>
<dbReference type="GO" id="GO:0016301">
    <property type="term" value="F:kinase activity"/>
    <property type="evidence" value="ECO:0007669"/>
    <property type="project" value="UniProtKB-KW"/>
</dbReference>
<dbReference type="EMBL" id="DXDD01000005">
    <property type="protein sequence ID" value="HIY59174.1"/>
    <property type="molecule type" value="Genomic_DNA"/>
</dbReference>
<dbReference type="InterPro" id="IPR027417">
    <property type="entry name" value="P-loop_NTPase"/>
</dbReference>
<dbReference type="Proteomes" id="UP000824007">
    <property type="component" value="Unassembled WGS sequence"/>
</dbReference>